<feature type="domain" description="PIPK" evidence="3">
    <location>
        <begin position="1"/>
        <end position="359"/>
    </location>
</feature>
<accession>A0A8H4LG54</accession>
<comment type="caution">
    <text evidence="4">The sequence shown here is derived from an EMBL/GenBank/DDBJ whole genome shotgun (WGS) entry which is preliminary data.</text>
</comment>
<dbReference type="PANTHER" id="PTHR23086">
    <property type="entry name" value="PHOSPHATIDYLINOSITOL-4-PHOSPHATE 5-KINASE"/>
    <property type="match status" value="1"/>
</dbReference>
<dbReference type="GO" id="GO:0005524">
    <property type="term" value="F:ATP binding"/>
    <property type="evidence" value="ECO:0007669"/>
    <property type="project" value="UniProtKB-UniRule"/>
</dbReference>
<dbReference type="Gene3D" id="3.30.810.10">
    <property type="entry name" value="2-Layer Sandwich"/>
    <property type="match status" value="1"/>
</dbReference>
<sequence>MKIRSSRISTSIAKAICRRHGTTKKGVIRIVLSFFRFFKLLLARYRPLDFLALRSEVWQVDEDEYAASFQDRDEDQDGQDQSSSQRKNKKSKDKDPTAQLIPIGDLGYSGSTFFTTPNGKYLIKSLPRRFEHAFFAHELLDPYVGHMKHQPHSLLVRITDLVHAPHASLGGMLGTAPTHHIVMENLLFGKPSGQDGDGWETYDLKPNDYFFPERDIADGALAPDSVIERLIDEFPDKIHVTHTAKQELISLLFADSALLASHNAVDYSLFLVRYPRQSDAPVVRSDAGIWRDGVDDVEGKWTYRCVVLDFFWHKHAFHARALTKVVKIFNKVAHKGPMSITADPAEYRERFMKMVDEMVVES</sequence>
<dbReference type="Pfam" id="PF01504">
    <property type="entry name" value="PIP5K"/>
    <property type="match status" value="1"/>
</dbReference>
<keyword evidence="1" id="KW-0067">ATP-binding</keyword>
<proteinExistence type="predicted"/>
<dbReference type="InterPro" id="IPR023610">
    <property type="entry name" value="PInositol-4/5-P-5/4-kinase"/>
</dbReference>
<dbReference type="OrthoDB" id="70770at2759"/>
<dbReference type="InterPro" id="IPR002498">
    <property type="entry name" value="PInositol-4-P-4/5-kinase_core"/>
</dbReference>
<reference evidence="4 5" key="1">
    <citation type="submission" date="2020-01" db="EMBL/GenBank/DDBJ databases">
        <title>Identification and distribution of gene clusters putatively required for synthesis of sphingolipid metabolism inhibitors in phylogenetically diverse species of the filamentous fungus Fusarium.</title>
        <authorList>
            <person name="Kim H.-S."/>
            <person name="Busman M."/>
            <person name="Brown D.W."/>
            <person name="Divon H."/>
            <person name="Uhlig S."/>
            <person name="Proctor R.H."/>
        </authorList>
    </citation>
    <scope>NUCLEOTIDE SEQUENCE [LARGE SCALE GENOMIC DNA]</scope>
    <source>
        <strain evidence="4 5">NRRL 20459</strain>
    </source>
</reference>
<keyword evidence="5" id="KW-1185">Reference proteome</keyword>
<dbReference type="SMART" id="SM00330">
    <property type="entry name" value="PIPKc"/>
    <property type="match status" value="1"/>
</dbReference>
<evidence type="ECO:0000313" key="5">
    <source>
        <dbReference type="Proteomes" id="UP000554235"/>
    </source>
</evidence>
<dbReference type="GO" id="GO:0016308">
    <property type="term" value="F:1-phosphatidylinositol-4-phosphate 5-kinase activity"/>
    <property type="evidence" value="ECO:0007669"/>
    <property type="project" value="TreeGrafter"/>
</dbReference>
<dbReference type="Proteomes" id="UP000554235">
    <property type="component" value="Unassembled WGS sequence"/>
</dbReference>
<name>A0A8H4LG54_9HYPO</name>
<evidence type="ECO:0000256" key="2">
    <source>
        <dbReference type="SAM" id="MobiDB-lite"/>
    </source>
</evidence>
<organism evidence="4 5">
    <name type="scientific">Fusarium albosuccineum</name>
    <dbReference type="NCBI Taxonomy" id="1237068"/>
    <lineage>
        <taxon>Eukaryota</taxon>
        <taxon>Fungi</taxon>
        <taxon>Dikarya</taxon>
        <taxon>Ascomycota</taxon>
        <taxon>Pezizomycotina</taxon>
        <taxon>Sordariomycetes</taxon>
        <taxon>Hypocreomycetidae</taxon>
        <taxon>Hypocreales</taxon>
        <taxon>Nectriaceae</taxon>
        <taxon>Fusarium</taxon>
        <taxon>Fusarium decemcellulare species complex</taxon>
    </lineage>
</organism>
<gene>
    <name evidence="4" type="ORF">FALBO_6214</name>
</gene>
<dbReference type="GO" id="GO:0046854">
    <property type="term" value="P:phosphatidylinositol phosphate biosynthetic process"/>
    <property type="evidence" value="ECO:0007669"/>
    <property type="project" value="TreeGrafter"/>
</dbReference>
<dbReference type="GO" id="GO:0005886">
    <property type="term" value="C:plasma membrane"/>
    <property type="evidence" value="ECO:0007669"/>
    <property type="project" value="TreeGrafter"/>
</dbReference>
<protein>
    <recommendedName>
        <fullName evidence="3">PIPK domain-containing protein</fullName>
    </recommendedName>
</protein>
<dbReference type="InterPro" id="IPR027483">
    <property type="entry name" value="PInositol-4-P-4/5-kinase_C_sf"/>
</dbReference>
<dbReference type="PANTHER" id="PTHR23086:SF126">
    <property type="entry name" value="PIPK DOMAIN-CONTAINING PROTEIN"/>
    <property type="match status" value="1"/>
</dbReference>
<dbReference type="Gene3D" id="3.30.800.10">
    <property type="entry name" value="Phosphatidylinositol Phosphate Kinase II Beta"/>
    <property type="match status" value="1"/>
</dbReference>
<evidence type="ECO:0000313" key="4">
    <source>
        <dbReference type="EMBL" id="KAF4466914.1"/>
    </source>
</evidence>
<keyword evidence="1" id="KW-0547">Nucleotide-binding</keyword>
<keyword evidence="1" id="KW-0808">Transferase</keyword>
<feature type="region of interest" description="Disordered" evidence="2">
    <location>
        <begin position="69"/>
        <end position="103"/>
    </location>
</feature>
<evidence type="ECO:0000259" key="3">
    <source>
        <dbReference type="PROSITE" id="PS51455"/>
    </source>
</evidence>
<dbReference type="EMBL" id="JAADYS010000808">
    <property type="protein sequence ID" value="KAF4466914.1"/>
    <property type="molecule type" value="Genomic_DNA"/>
</dbReference>
<dbReference type="SUPFAM" id="SSF56104">
    <property type="entry name" value="SAICAR synthase-like"/>
    <property type="match status" value="1"/>
</dbReference>
<dbReference type="AlphaFoldDB" id="A0A8H4LG54"/>
<keyword evidence="1" id="KW-0418">Kinase</keyword>
<evidence type="ECO:0000256" key="1">
    <source>
        <dbReference type="PROSITE-ProRule" id="PRU00781"/>
    </source>
</evidence>
<dbReference type="PROSITE" id="PS51455">
    <property type="entry name" value="PIPK"/>
    <property type="match status" value="1"/>
</dbReference>
<dbReference type="InterPro" id="IPR027484">
    <property type="entry name" value="PInositol-4-P-5-kinase_N"/>
</dbReference>